<comment type="caution">
    <text evidence="7">The sequence shown here is derived from an EMBL/GenBank/DDBJ whole genome shotgun (WGS) entry which is preliminary data.</text>
</comment>
<feature type="transmembrane region" description="Helical" evidence="6">
    <location>
        <begin position="45"/>
        <end position="64"/>
    </location>
</feature>
<dbReference type="GO" id="GO:0008168">
    <property type="term" value="F:methyltransferase activity"/>
    <property type="evidence" value="ECO:0007669"/>
    <property type="project" value="UniProtKB-KW"/>
</dbReference>
<comment type="similarity">
    <text evidence="2">Belongs to the nurim family.</text>
</comment>
<evidence type="ECO:0000256" key="2">
    <source>
        <dbReference type="ARBA" id="ARBA00010631"/>
    </source>
</evidence>
<gene>
    <name evidence="7" type="ORF">HH308_05080</name>
</gene>
<dbReference type="PANTHER" id="PTHR31040">
    <property type="entry name" value="NURIM"/>
    <property type="match status" value="1"/>
</dbReference>
<accession>A0A848KRM1</accession>
<keyword evidence="7" id="KW-0808">Transferase</keyword>
<feature type="transmembrane region" description="Helical" evidence="6">
    <location>
        <begin position="121"/>
        <end position="141"/>
    </location>
</feature>
<name>A0A848KRM1_9ACTN</name>
<dbReference type="Gene3D" id="1.20.120.1630">
    <property type="match status" value="1"/>
</dbReference>
<protein>
    <submittedName>
        <fullName evidence="7">Isoprenylcysteine carboxylmethyltransferase family protein</fullName>
    </submittedName>
</protein>
<dbReference type="InterPro" id="IPR033580">
    <property type="entry name" value="Nurim-like"/>
</dbReference>
<sequence length="244" mass="27650">MNRALLILYATIAYLGFLVVMGWAMAFLADVDVLTTIDSGPSSSYAVPVDLVLLGLFAVHHSVLARPASKRLLTRVIPVEAERATYVMSTNLILALTFWLWRPIGPTAWDIQTQPWRWLVWAVYLVGWTIAIASTYMIDHFDLVGLRQAATRDYHPPVFQARWLYSVVRHPLMLGLLIAFWATPTMTVGHLLFAGASTAYIAVGVHFEERDLRRELGEPYVEYVRRVPAVIPLMRRRTIRSTPS</sequence>
<dbReference type="AlphaFoldDB" id="A0A848KRM1"/>
<evidence type="ECO:0000256" key="1">
    <source>
        <dbReference type="ARBA" id="ARBA00004141"/>
    </source>
</evidence>
<dbReference type="GO" id="GO:0016020">
    <property type="term" value="C:membrane"/>
    <property type="evidence" value="ECO:0007669"/>
    <property type="project" value="UniProtKB-SubCell"/>
</dbReference>
<dbReference type="RefSeq" id="WP_170193099.1">
    <property type="nucleotide sequence ID" value="NZ_JABBNB010000004.1"/>
</dbReference>
<evidence type="ECO:0000313" key="8">
    <source>
        <dbReference type="Proteomes" id="UP000550729"/>
    </source>
</evidence>
<comment type="subcellular location">
    <subcellularLocation>
        <location evidence="1">Membrane</location>
        <topology evidence="1">Multi-pass membrane protein</topology>
    </subcellularLocation>
</comment>
<dbReference type="GO" id="GO:0032259">
    <property type="term" value="P:methylation"/>
    <property type="evidence" value="ECO:0007669"/>
    <property type="project" value="UniProtKB-KW"/>
</dbReference>
<feature type="transmembrane region" description="Helical" evidence="6">
    <location>
        <begin position="84"/>
        <end position="101"/>
    </location>
</feature>
<keyword evidence="3 6" id="KW-0812">Transmembrane</keyword>
<organism evidence="7 8">
    <name type="scientific">Gordonia asplenii</name>
    <dbReference type="NCBI Taxonomy" id="2725283"/>
    <lineage>
        <taxon>Bacteria</taxon>
        <taxon>Bacillati</taxon>
        <taxon>Actinomycetota</taxon>
        <taxon>Actinomycetes</taxon>
        <taxon>Mycobacteriales</taxon>
        <taxon>Gordoniaceae</taxon>
        <taxon>Gordonia</taxon>
    </lineage>
</organism>
<evidence type="ECO:0000256" key="4">
    <source>
        <dbReference type="ARBA" id="ARBA00022989"/>
    </source>
</evidence>
<dbReference type="Proteomes" id="UP000550729">
    <property type="component" value="Unassembled WGS sequence"/>
</dbReference>
<keyword evidence="4 6" id="KW-1133">Transmembrane helix</keyword>
<keyword evidence="5 6" id="KW-0472">Membrane</keyword>
<dbReference type="PANTHER" id="PTHR31040:SF1">
    <property type="entry name" value="NURIM"/>
    <property type="match status" value="1"/>
</dbReference>
<evidence type="ECO:0000256" key="6">
    <source>
        <dbReference type="SAM" id="Phobius"/>
    </source>
</evidence>
<keyword evidence="8" id="KW-1185">Reference proteome</keyword>
<evidence type="ECO:0000313" key="7">
    <source>
        <dbReference type="EMBL" id="NMO00587.1"/>
    </source>
</evidence>
<dbReference type="EMBL" id="JABBNB010000004">
    <property type="protein sequence ID" value="NMO00587.1"/>
    <property type="molecule type" value="Genomic_DNA"/>
</dbReference>
<reference evidence="7 8" key="1">
    <citation type="submission" date="2020-04" db="EMBL/GenBank/DDBJ databases">
        <title>Gordonia sp. nov. TBRC 11910.</title>
        <authorList>
            <person name="Suriyachadkun C."/>
        </authorList>
    </citation>
    <scope>NUCLEOTIDE SEQUENCE [LARGE SCALE GENOMIC DNA]</scope>
    <source>
        <strain evidence="7 8">TBRC 11910</strain>
    </source>
</reference>
<proteinExistence type="inferred from homology"/>
<evidence type="ECO:0000256" key="5">
    <source>
        <dbReference type="ARBA" id="ARBA00023136"/>
    </source>
</evidence>
<feature type="transmembrane region" description="Helical" evidence="6">
    <location>
        <begin position="7"/>
        <end position="25"/>
    </location>
</feature>
<evidence type="ECO:0000256" key="3">
    <source>
        <dbReference type="ARBA" id="ARBA00022692"/>
    </source>
</evidence>
<keyword evidence="7" id="KW-0489">Methyltransferase</keyword>